<organism evidence="5 6">
    <name type="scientific">Litchfieldia salsa</name>
    <dbReference type="NCBI Taxonomy" id="930152"/>
    <lineage>
        <taxon>Bacteria</taxon>
        <taxon>Bacillati</taxon>
        <taxon>Bacillota</taxon>
        <taxon>Bacilli</taxon>
        <taxon>Bacillales</taxon>
        <taxon>Bacillaceae</taxon>
        <taxon>Litchfieldia</taxon>
    </lineage>
</organism>
<accession>A0A1H0U5R5</accession>
<keyword evidence="1" id="KW-0547">Nucleotide-binding</keyword>
<keyword evidence="3" id="KW-0067">ATP-binding</keyword>
<evidence type="ECO:0000259" key="4">
    <source>
        <dbReference type="SMART" id="SM00797"/>
    </source>
</evidence>
<dbReference type="OrthoDB" id="9782422at2"/>
<reference evidence="6" key="1">
    <citation type="submission" date="2016-10" db="EMBL/GenBank/DDBJ databases">
        <authorList>
            <person name="Varghese N."/>
            <person name="Submissions S."/>
        </authorList>
    </citation>
    <scope>NUCLEOTIDE SEQUENCE [LARGE SCALE GENOMIC DNA]</scope>
    <source>
        <strain evidence="6">IBRC-M10078</strain>
    </source>
</reference>
<dbReference type="STRING" id="930152.SAMN05216565_104165"/>
<dbReference type="Gene3D" id="2.40.100.10">
    <property type="entry name" value="Cyclophilin-like"/>
    <property type="match status" value="1"/>
</dbReference>
<dbReference type="Pfam" id="PF02626">
    <property type="entry name" value="CT_A_B"/>
    <property type="match status" value="1"/>
</dbReference>
<proteinExistence type="predicted"/>
<keyword evidence="2" id="KW-0378">Hydrolase</keyword>
<dbReference type="PANTHER" id="PTHR43309">
    <property type="entry name" value="5-OXOPROLINASE SUBUNIT C"/>
    <property type="match status" value="1"/>
</dbReference>
<dbReference type="AlphaFoldDB" id="A0A1H0U5R5"/>
<evidence type="ECO:0000256" key="3">
    <source>
        <dbReference type="ARBA" id="ARBA00022840"/>
    </source>
</evidence>
<dbReference type="EMBL" id="FNJU01000004">
    <property type="protein sequence ID" value="SDP61410.1"/>
    <property type="molecule type" value="Genomic_DNA"/>
</dbReference>
<evidence type="ECO:0000256" key="2">
    <source>
        <dbReference type="ARBA" id="ARBA00022801"/>
    </source>
</evidence>
<dbReference type="NCBIfam" id="TIGR00724">
    <property type="entry name" value="urea_amlyse_rel"/>
    <property type="match status" value="1"/>
</dbReference>
<dbReference type="PANTHER" id="PTHR43309:SF5">
    <property type="entry name" value="5-OXOPROLINASE SUBUNIT C"/>
    <property type="match status" value="1"/>
</dbReference>
<dbReference type="InterPro" id="IPR003778">
    <property type="entry name" value="CT_A_B"/>
</dbReference>
<dbReference type="InterPro" id="IPR029000">
    <property type="entry name" value="Cyclophilin-like_dom_sf"/>
</dbReference>
<protein>
    <submittedName>
        <fullName evidence="5">Antagonist of KipI</fullName>
    </submittedName>
</protein>
<dbReference type="InterPro" id="IPR052708">
    <property type="entry name" value="PxpC"/>
</dbReference>
<feature type="domain" description="Carboxyltransferase" evidence="4">
    <location>
        <begin position="23"/>
        <end position="320"/>
    </location>
</feature>
<dbReference type="RefSeq" id="WP_090853429.1">
    <property type="nucleotide sequence ID" value="NZ_FNJU01000004.1"/>
</dbReference>
<evidence type="ECO:0000256" key="1">
    <source>
        <dbReference type="ARBA" id="ARBA00022741"/>
    </source>
</evidence>
<dbReference type="SUPFAM" id="SSF50891">
    <property type="entry name" value="Cyclophilin-like"/>
    <property type="match status" value="1"/>
</dbReference>
<keyword evidence="6" id="KW-1185">Reference proteome</keyword>
<evidence type="ECO:0000313" key="6">
    <source>
        <dbReference type="Proteomes" id="UP000199159"/>
    </source>
</evidence>
<dbReference type="SMART" id="SM00797">
    <property type="entry name" value="AHS2"/>
    <property type="match status" value="1"/>
</dbReference>
<dbReference type="Proteomes" id="UP000199159">
    <property type="component" value="Unassembled WGS sequence"/>
</dbReference>
<dbReference type="GO" id="GO:0016787">
    <property type="term" value="F:hydrolase activity"/>
    <property type="evidence" value="ECO:0007669"/>
    <property type="project" value="UniProtKB-KW"/>
</dbReference>
<evidence type="ECO:0000313" key="5">
    <source>
        <dbReference type="EMBL" id="SDP61410.1"/>
    </source>
</evidence>
<name>A0A1H0U5R5_9BACI</name>
<dbReference type="GO" id="GO:0005524">
    <property type="term" value="F:ATP binding"/>
    <property type="evidence" value="ECO:0007669"/>
    <property type="project" value="UniProtKB-KW"/>
</dbReference>
<gene>
    <name evidence="5" type="ORF">SAMN05216565_104165</name>
</gene>
<sequence length="338" mass="37400">MIKIIKPGLFTTLQDLGRVGYQKYGVITSGAMDPFAHRMANILVGNSESEATLECTMVGPKIQFEQDTLFALCGGEFAAEIDGHPIKLWRPILVKAGSILTVGPQKLGSRVYLAVAGGYKLESVMGSKSTYIRAGIGGFKGRALLAGDTIITGMMHKLSEAIMLDLSKRFESMPFVQTTWSISTKMMPNYRKDPYIRVMKGRQFHLFTEESCEKLFTSGFKISNQSDRMGYRLEGPSLKVEKNEELLSEAVSFGTIQVPSDGQPIILLADRQTTGGYPKIAQVAIVDLPLLAQAGPNEKVEFIEVEHGTAERLHIERERMITQVKQAIFLKAKMEGRE</sequence>